<accession>A0A239P8J5</accession>
<dbReference type="AlphaFoldDB" id="A0A239P8J5"/>
<dbReference type="EMBL" id="FZOR01000096">
    <property type="protein sequence ID" value="SNT63223.1"/>
    <property type="molecule type" value="Genomic_DNA"/>
</dbReference>
<gene>
    <name evidence="1" type="ORF">SAMN05443665_10962</name>
</gene>
<sequence length="186" mass="20357">MSGGDLREWTVARVRSAMTAAMRADSHALDRLAHANPAALDPHSAAFAGAARTLALATTAALTTVLNAHRYGRDARDRMVCLACGLDRCRTVRAISDVLAAYGLQSHPVDRAEAWRRADAWYARTVGHPVLLSVESFDEGFIARPATRPSGSMLVIDRHTGTLTEWPRLDTDTLAREYRDYKRGGL</sequence>
<dbReference type="RefSeq" id="WP_089331217.1">
    <property type="nucleotide sequence ID" value="NZ_FZOR01000096.1"/>
</dbReference>
<protein>
    <submittedName>
        <fullName evidence="1">Uncharacterized protein</fullName>
    </submittedName>
</protein>
<evidence type="ECO:0000313" key="2">
    <source>
        <dbReference type="Proteomes" id="UP000198318"/>
    </source>
</evidence>
<organism evidence="1 2">
    <name type="scientific">Actinomadura meyerae</name>
    <dbReference type="NCBI Taxonomy" id="240840"/>
    <lineage>
        <taxon>Bacteria</taxon>
        <taxon>Bacillati</taxon>
        <taxon>Actinomycetota</taxon>
        <taxon>Actinomycetes</taxon>
        <taxon>Streptosporangiales</taxon>
        <taxon>Thermomonosporaceae</taxon>
        <taxon>Actinomadura</taxon>
    </lineage>
</organism>
<evidence type="ECO:0000313" key="1">
    <source>
        <dbReference type="EMBL" id="SNT63223.1"/>
    </source>
</evidence>
<proteinExistence type="predicted"/>
<name>A0A239P8J5_9ACTN</name>
<reference evidence="1 2" key="1">
    <citation type="submission" date="2017-06" db="EMBL/GenBank/DDBJ databases">
        <authorList>
            <person name="Kim H.J."/>
            <person name="Triplett B.A."/>
        </authorList>
    </citation>
    <scope>NUCLEOTIDE SEQUENCE [LARGE SCALE GENOMIC DNA]</scope>
    <source>
        <strain evidence="1 2">DSM 44715</strain>
    </source>
</reference>
<dbReference type="OrthoDB" id="3481590at2"/>
<keyword evidence="2" id="KW-1185">Reference proteome</keyword>
<dbReference type="Proteomes" id="UP000198318">
    <property type="component" value="Unassembled WGS sequence"/>
</dbReference>